<evidence type="ECO:0000313" key="4">
    <source>
        <dbReference type="WBParaSite" id="PSAMB.scaffold23902size404.g39026.t1"/>
    </source>
</evidence>
<dbReference type="Proteomes" id="UP000887566">
    <property type="component" value="Unplaced"/>
</dbReference>
<keyword evidence="1" id="KW-0175">Coiled coil</keyword>
<dbReference type="WBParaSite" id="PSAMB.scaffold23902size404.g39026.t1">
    <property type="protein sequence ID" value="PSAMB.scaffold23902size404.g39026.t1"/>
    <property type="gene ID" value="PSAMB.scaffold23902size404.g39026"/>
</dbReference>
<keyword evidence="2" id="KW-0812">Transmembrane</keyword>
<dbReference type="AlphaFoldDB" id="A0A914VU20"/>
<accession>A0A914VU20</accession>
<sequence>MLSKVDASLQQAREKADELERNTQLEEAHGFHFIDATEPKTAHWFTSPWMLFVLVIVIFVVVPMWVTIYELMNAKNDTSGGSFSFHSTVPSV</sequence>
<keyword evidence="2" id="KW-1133">Transmembrane helix</keyword>
<evidence type="ECO:0000313" key="3">
    <source>
        <dbReference type="Proteomes" id="UP000887566"/>
    </source>
</evidence>
<proteinExistence type="predicted"/>
<feature type="transmembrane region" description="Helical" evidence="2">
    <location>
        <begin position="49"/>
        <end position="69"/>
    </location>
</feature>
<name>A0A914VU20_9BILA</name>
<feature type="coiled-coil region" evidence="1">
    <location>
        <begin position="2"/>
        <end position="29"/>
    </location>
</feature>
<keyword evidence="2" id="KW-0472">Membrane</keyword>
<keyword evidence="3" id="KW-1185">Reference proteome</keyword>
<organism evidence="3 4">
    <name type="scientific">Plectus sambesii</name>
    <dbReference type="NCBI Taxonomy" id="2011161"/>
    <lineage>
        <taxon>Eukaryota</taxon>
        <taxon>Metazoa</taxon>
        <taxon>Ecdysozoa</taxon>
        <taxon>Nematoda</taxon>
        <taxon>Chromadorea</taxon>
        <taxon>Plectida</taxon>
        <taxon>Plectina</taxon>
        <taxon>Plectoidea</taxon>
        <taxon>Plectidae</taxon>
        <taxon>Plectus</taxon>
    </lineage>
</organism>
<reference evidence="4" key="1">
    <citation type="submission" date="2022-11" db="UniProtKB">
        <authorList>
            <consortium name="WormBaseParasite"/>
        </authorList>
    </citation>
    <scope>IDENTIFICATION</scope>
</reference>
<protein>
    <submittedName>
        <fullName evidence="4">Uncharacterized protein</fullName>
    </submittedName>
</protein>
<evidence type="ECO:0000256" key="1">
    <source>
        <dbReference type="SAM" id="Coils"/>
    </source>
</evidence>
<evidence type="ECO:0000256" key="2">
    <source>
        <dbReference type="SAM" id="Phobius"/>
    </source>
</evidence>